<evidence type="ECO:0000256" key="4">
    <source>
        <dbReference type="ARBA" id="ARBA00022825"/>
    </source>
</evidence>
<reference evidence="6" key="1">
    <citation type="submission" date="2022-07" db="EMBL/GenBank/DDBJ databases">
        <title>Phylogenomic reconstructions and comparative analyses of Kickxellomycotina fungi.</title>
        <authorList>
            <person name="Reynolds N.K."/>
            <person name="Stajich J.E."/>
            <person name="Barry K."/>
            <person name="Grigoriev I.V."/>
            <person name="Crous P."/>
            <person name="Smith M.E."/>
        </authorList>
    </citation>
    <scope>NUCLEOTIDE SEQUENCE</scope>
    <source>
        <strain evidence="6">NBRC 105413</strain>
    </source>
</reference>
<sequence length="758" mass="82739">MSSESNTFKQKEPNFFVKSGRFFWRHKGKSVLIAGIAYIALLKKAKSIEKELNEKVIDGSVLVWRINHGSIVESTIPSRMGAGLLGKLLKQLTGGTKEMTMLEALTTLEMAAADSRIKSLVVRVSPEFSNGRKGTEPLSVGLGFAQIQELREALKTFKAKKEAEMGEGQGRTYFFIDSFDDQSTYYLASAFSDIVVQPTGYVPLTGLSSTSFYFKNLSEKIGLKMHVEARKDYKSVVAPFSQSSMPEKHRENLVSVLESLNNTFIGDIALARSTDIALTAAKTSDQPVKAADIVRRAMEEGPLDSAQAVDIGLITKQGYSYDIESIVGPRKAIRFEKYGEQRREELDIGNNQTSTKRLGQGMLPSMGQSSNMQKIQEFNKHAKGTEPVVTVGVVYLLGTIERLGVQGSHAIAGALRKAALDPSVSAIVLRIDSGGGDVIASDTIAAAVDYVQNEFGKPIVASFGNISASGAYYSSTACKRIFASPGTITGSIGVAAMRPVITQRLLDYVGTNVEEVFAVDNTSTSVFREPEGPVLERYQRNVDRIYDDFTSRVAKGRGLSAEHTESIAQGKVFTGVQALGNGLVDEMGGFTRAIEAAAQLGHETRIFSIIKTLQYYIDRLNRESMHKAISVGHIESVDKALEKIEEQKKMLIQKTKESSDSVSDITADSLSSSKADVAVVKIDKENIPKPRDYKADILKNIVVKEFPDSESSAKSLFSKLIGSTISVSVSEALKQEISQLLMQSPNQVRAESDQTRFK</sequence>
<dbReference type="Pfam" id="PF01343">
    <property type="entry name" value="Peptidase_S49"/>
    <property type="match status" value="2"/>
</dbReference>
<dbReference type="Proteomes" id="UP001145021">
    <property type="component" value="Unassembled WGS sequence"/>
</dbReference>
<protein>
    <recommendedName>
        <fullName evidence="5">Peptidase S49 domain-containing protein</fullName>
    </recommendedName>
</protein>
<dbReference type="PANTHER" id="PTHR33209:SF1">
    <property type="entry name" value="PEPTIDASE S49 DOMAIN-CONTAINING PROTEIN"/>
    <property type="match status" value="1"/>
</dbReference>
<dbReference type="PANTHER" id="PTHR33209">
    <property type="entry name" value="PROTEASE 4"/>
    <property type="match status" value="1"/>
</dbReference>
<keyword evidence="7" id="KW-1185">Reference proteome</keyword>
<feature type="domain" description="Peptidase S49" evidence="5">
    <location>
        <begin position="183"/>
        <end position="277"/>
    </location>
</feature>
<keyword evidence="4" id="KW-0720">Serine protease</keyword>
<evidence type="ECO:0000256" key="1">
    <source>
        <dbReference type="ARBA" id="ARBA00008683"/>
    </source>
</evidence>
<feature type="domain" description="Peptidase S49" evidence="5">
    <location>
        <begin position="455"/>
        <end position="600"/>
    </location>
</feature>
<evidence type="ECO:0000256" key="2">
    <source>
        <dbReference type="ARBA" id="ARBA00022670"/>
    </source>
</evidence>
<dbReference type="InterPro" id="IPR029045">
    <property type="entry name" value="ClpP/crotonase-like_dom_sf"/>
</dbReference>
<dbReference type="CDD" id="cd07018">
    <property type="entry name" value="S49_SppA_67K_type"/>
    <property type="match status" value="1"/>
</dbReference>
<dbReference type="CDD" id="cd07023">
    <property type="entry name" value="S49_Sppa_N_C"/>
    <property type="match status" value="1"/>
</dbReference>
<dbReference type="InterPro" id="IPR002142">
    <property type="entry name" value="Peptidase_S49"/>
</dbReference>
<comment type="caution">
    <text evidence="6">The sequence shown here is derived from an EMBL/GenBank/DDBJ whole genome shotgun (WGS) entry which is preliminary data.</text>
</comment>
<dbReference type="EMBL" id="JANBOH010000347">
    <property type="protein sequence ID" value="KAJ1642730.1"/>
    <property type="molecule type" value="Genomic_DNA"/>
</dbReference>
<dbReference type="GO" id="GO:0008236">
    <property type="term" value="F:serine-type peptidase activity"/>
    <property type="evidence" value="ECO:0007669"/>
    <property type="project" value="UniProtKB-KW"/>
</dbReference>
<evidence type="ECO:0000313" key="6">
    <source>
        <dbReference type="EMBL" id="KAJ1642730.1"/>
    </source>
</evidence>
<dbReference type="InterPro" id="IPR047217">
    <property type="entry name" value="S49_SppA_67K_type_N"/>
</dbReference>
<dbReference type="SUPFAM" id="SSF52096">
    <property type="entry name" value="ClpP/crotonase"/>
    <property type="match status" value="2"/>
</dbReference>
<proteinExistence type="inferred from homology"/>
<evidence type="ECO:0000259" key="5">
    <source>
        <dbReference type="Pfam" id="PF01343"/>
    </source>
</evidence>
<keyword evidence="2" id="KW-0645">Protease</keyword>
<accession>A0A9W7XH52</accession>
<keyword evidence="3" id="KW-0378">Hydrolase</keyword>
<name>A0A9W7XH52_9FUNG</name>
<evidence type="ECO:0000256" key="3">
    <source>
        <dbReference type="ARBA" id="ARBA00022801"/>
    </source>
</evidence>
<comment type="similarity">
    <text evidence="1">Belongs to the peptidase S49 family.</text>
</comment>
<dbReference type="AlphaFoldDB" id="A0A9W7XH52"/>
<dbReference type="InterPro" id="IPR047272">
    <property type="entry name" value="S49_SppA_C"/>
</dbReference>
<evidence type="ECO:0000313" key="7">
    <source>
        <dbReference type="Proteomes" id="UP001145021"/>
    </source>
</evidence>
<dbReference type="GO" id="GO:0006508">
    <property type="term" value="P:proteolysis"/>
    <property type="evidence" value="ECO:0007669"/>
    <property type="project" value="UniProtKB-KW"/>
</dbReference>
<dbReference type="Gene3D" id="3.90.226.10">
    <property type="entry name" value="2-enoyl-CoA Hydratase, Chain A, domain 1"/>
    <property type="match status" value="3"/>
</dbReference>
<organism evidence="6 7">
    <name type="scientific">Coemansia asiatica</name>
    <dbReference type="NCBI Taxonomy" id="1052880"/>
    <lineage>
        <taxon>Eukaryota</taxon>
        <taxon>Fungi</taxon>
        <taxon>Fungi incertae sedis</taxon>
        <taxon>Zoopagomycota</taxon>
        <taxon>Kickxellomycotina</taxon>
        <taxon>Kickxellomycetes</taxon>
        <taxon>Kickxellales</taxon>
        <taxon>Kickxellaceae</taxon>
        <taxon>Coemansia</taxon>
    </lineage>
</organism>
<gene>
    <name evidence="6" type="ORF">LPJ64_005447</name>
</gene>